<protein>
    <submittedName>
        <fullName evidence="7">Putative IQ motif, EF-hand binding site</fullName>
    </submittedName>
</protein>
<dbReference type="GO" id="GO:0044782">
    <property type="term" value="P:cilium organization"/>
    <property type="evidence" value="ECO:0007669"/>
    <property type="project" value="TreeGrafter"/>
</dbReference>
<sequence length="253" mass="28972">MAFLNTLTPDVLAHRDELANLVGDEITTLINEQKALEKQFEVLVQQQHALRNASNTSEMKAINKQIEEVSSKLKEKTTVLCRNLKDSPNISENILKIQTERAAIQSLIQRTIKDLNDLSYPTMAKSVGEEKEQYDKLTMAEENERKAAAEIAALKQQIAQTKAKYDKLDTLLQVSVGNKREDLKKLRASDPEVRVAEPEAAARLEAKKRINTAQENELEEQNELLRQKIETEKRIHDEFFNFLNTQDQEMKKV</sequence>
<evidence type="ECO:0000256" key="4">
    <source>
        <dbReference type="ARBA" id="ARBA00023212"/>
    </source>
</evidence>
<dbReference type="OrthoDB" id="10254713at2759"/>
<keyword evidence="5" id="KW-0966">Cell projection</keyword>
<dbReference type="PANTHER" id="PTHR14871">
    <property type="entry name" value="DYNEIN REGULATORY COMPLEX PROTEIN 9"/>
    <property type="match status" value="1"/>
</dbReference>
<evidence type="ECO:0000256" key="1">
    <source>
        <dbReference type="ARBA" id="ARBA00004245"/>
    </source>
</evidence>
<dbReference type="EMBL" id="SNRW01035449">
    <property type="protein sequence ID" value="KAA6354936.1"/>
    <property type="molecule type" value="Genomic_DNA"/>
</dbReference>
<feature type="coiled-coil region" evidence="6">
    <location>
        <begin position="201"/>
        <end position="235"/>
    </location>
</feature>
<reference evidence="7 8" key="1">
    <citation type="submission" date="2019-03" db="EMBL/GenBank/DDBJ databases">
        <title>Single cell metagenomics reveals metabolic interactions within the superorganism composed of flagellate Streblomastix strix and complex community of Bacteroidetes bacteria on its surface.</title>
        <authorList>
            <person name="Treitli S.C."/>
            <person name="Kolisko M."/>
            <person name="Husnik F."/>
            <person name="Keeling P."/>
            <person name="Hampl V."/>
        </authorList>
    </citation>
    <scope>NUCLEOTIDE SEQUENCE [LARGE SCALE GENOMIC DNA]</scope>
    <source>
        <strain evidence="7">ST1C</strain>
    </source>
</reference>
<evidence type="ECO:0000313" key="8">
    <source>
        <dbReference type="Proteomes" id="UP000324800"/>
    </source>
</evidence>
<gene>
    <name evidence="7" type="ORF">EZS28_049537</name>
</gene>
<evidence type="ECO:0000256" key="3">
    <source>
        <dbReference type="ARBA" id="ARBA00022490"/>
    </source>
</evidence>
<comment type="caution">
    <text evidence="7">The sequence shown here is derived from an EMBL/GenBank/DDBJ whole genome shotgun (WGS) entry which is preliminary data.</text>
</comment>
<keyword evidence="3" id="KW-0963">Cytoplasm</keyword>
<dbReference type="PANTHER" id="PTHR14871:SF1">
    <property type="entry name" value="DYNEIN REGULATORY COMPLEX PROTEIN 9"/>
    <property type="match status" value="1"/>
</dbReference>
<dbReference type="Proteomes" id="UP000324800">
    <property type="component" value="Unassembled WGS sequence"/>
</dbReference>
<comment type="subcellular location">
    <subcellularLocation>
        <location evidence="2">Cell projection</location>
    </subcellularLocation>
    <subcellularLocation>
        <location evidence="1">Cytoplasm</location>
        <location evidence="1">Cytoskeleton</location>
    </subcellularLocation>
</comment>
<accession>A0A5J4T917</accession>
<dbReference type="AlphaFoldDB" id="A0A5J4T917"/>
<dbReference type="GO" id="GO:0031514">
    <property type="term" value="C:motile cilium"/>
    <property type="evidence" value="ECO:0007669"/>
    <property type="project" value="TreeGrafter"/>
</dbReference>
<name>A0A5J4T917_9EUKA</name>
<keyword evidence="6" id="KW-0175">Coiled coil</keyword>
<organism evidence="7 8">
    <name type="scientific">Streblomastix strix</name>
    <dbReference type="NCBI Taxonomy" id="222440"/>
    <lineage>
        <taxon>Eukaryota</taxon>
        <taxon>Metamonada</taxon>
        <taxon>Preaxostyla</taxon>
        <taxon>Oxymonadida</taxon>
        <taxon>Streblomastigidae</taxon>
        <taxon>Streblomastix</taxon>
    </lineage>
</organism>
<evidence type="ECO:0000256" key="2">
    <source>
        <dbReference type="ARBA" id="ARBA00004316"/>
    </source>
</evidence>
<evidence type="ECO:0000313" key="7">
    <source>
        <dbReference type="EMBL" id="KAA6354936.1"/>
    </source>
</evidence>
<keyword evidence="4" id="KW-0206">Cytoskeleton</keyword>
<feature type="coiled-coil region" evidence="6">
    <location>
        <begin position="137"/>
        <end position="171"/>
    </location>
</feature>
<proteinExistence type="predicted"/>
<evidence type="ECO:0000256" key="5">
    <source>
        <dbReference type="ARBA" id="ARBA00023273"/>
    </source>
</evidence>
<dbReference type="InterPro" id="IPR042618">
    <property type="entry name" value="IQCG"/>
</dbReference>
<dbReference type="GO" id="GO:0005856">
    <property type="term" value="C:cytoskeleton"/>
    <property type="evidence" value="ECO:0007669"/>
    <property type="project" value="UniProtKB-SubCell"/>
</dbReference>
<evidence type="ECO:0000256" key="6">
    <source>
        <dbReference type="SAM" id="Coils"/>
    </source>
</evidence>
<dbReference type="GO" id="GO:0005737">
    <property type="term" value="C:cytoplasm"/>
    <property type="evidence" value="ECO:0007669"/>
    <property type="project" value="TreeGrafter"/>
</dbReference>